<proteinExistence type="predicted"/>
<evidence type="ECO:0000313" key="3">
    <source>
        <dbReference type="Proteomes" id="UP000250085"/>
    </source>
</evidence>
<dbReference type="EMBL" id="CP015106">
    <property type="protein sequence ID" value="ASJ13847.1"/>
    <property type="molecule type" value="Genomic_DNA"/>
</dbReference>
<dbReference type="KEGG" id="trl:A3L10_01370"/>
<sequence>MSFGKLLVVGMIIVIAAGLIVSFSDLRNPRENVQPPNHVSYTVCPFVNPAYVKEWAKEVSGPESLVAVLMKSFNASLDPNYPITLVKKLVEEGKVERVYQRYAYSFANCSKIVSASSGWDMEERYLAVPPIREITPDTKEFDILYGMIYTEMDGKGVVFLYYLSNPATVERVEGISLFYPKNLSIVETTGEIAWRCWHYTENGAEVGSCEGDGTETFIPMVIDDKNSVGIWAKGHYGSFVIILNETVKDEENLPISMRIAVVVNGEGINLPLGNP</sequence>
<name>A0A2Z2MYV4_9EURY</name>
<dbReference type="AlphaFoldDB" id="A0A2Z2MYV4"/>
<reference evidence="2 3" key="1">
    <citation type="submission" date="2016-04" db="EMBL/GenBank/DDBJ databases">
        <title>Complete genome sequence of Thermococcus radiotolerans type strain EJ2.</title>
        <authorList>
            <person name="Oger P.M."/>
        </authorList>
    </citation>
    <scope>NUCLEOTIDE SEQUENCE [LARGE SCALE GENOMIC DNA]</scope>
    <source>
        <strain evidence="2 3">EJ2</strain>
    </source>
</reference>
<evidence type="ECO:0000313" key="2">
    <source>
        <dbReference type="EMBL" id="ASJ13847.1"/>
    </source>
</evidence>
<keyword evidence="1" id="KW-0812">Transmembrane</keyword>
<keyword evidence="3" id="KW-1185">Reference proteome</keyword>
<evidence type="ECO:0000256" key="1">
    <source>
        <dbReference type="SAM" id="Phobius"/>
    </source>
</evidence>
<keyword evidence="1" id="KW-0472">Membrane</keyword>
<feature type="transmembrane region" description="Helical" evidence="1">
    <location>
        <begin position="6"/>
        <end position="24"/>
    </location>
</feature>
<gene>
    <name evidence="2" type="ORF">A3L10_01370</name>
</gene>
<organism evidence="2 3">
    <name type="scientific">Thermococcus radiotolerans</name>
    <dbReference type="NCBI Taxonomy" id="187880"/>
    <lineage>
        <taxon>Archaea</taxon>
        <taxon>Methanobacteriati</taxon>
        <taxon>Methanobacteriota</taxon>
        <taxon>Thermococci</taxon>
        <taxon>Thermococcales</taxon>
        <taxon>Thermococcaceae</taxon>
        <taxon>Thermococcus</taxon>
    </lineage>
</organism>
<dbReference type="Proteomes" id="UP000250085">
    <property type="component" value="Chromosome"/>
</dbReference>
<keyword evidence="1" id="KW-1133">Transmembrane helix</keyword>
<protein>
    <submittedName>
        <fullName evidence="2">Uncharacterized protein</fullName>
    </submittedName>
</protein>
<accession>A0A2Z2MYV4</accession>